<dbReference type="RefSeq" id="WP_377315205.1">
    <property type="nucleotide sequence ID" value="NZ_JBHUIY010000009.1"/>
</dbReference>
<sequence>MMRWSLALALLGLLAGGAQAAEPALDLLDTPVPYSADFTLNGPRGSYSGHVWHAQGSERREVATQGGGQGILIQRDTGTAYFLGIGGRWYVTLSLDAASGLVGGLNSWQVERQRIGEETLGGQRVTRWTATASGPKGGFQGEIWTTRDDIVVRAVGTVSGGAGGTPGPVEMTLSHLQVGSVDQRMLEVPEGWFGIDLRQMPAERVVQAIEGMKPMLNRRAKSE</sequence>
<proteinExistence type="predicted"/>
<feature type="signal peptide" evidence="1">
    <location>
        <begin position="1"/>
        <end position="20"/>
    </location>
</feature>
<evidence type="ECO:0000256" key="1">
    <source>
        <dbReference type="SAM" id="SignalP"/>
    </source>
</evidence>
<accession>A0ABW5C810</accession>
<organism evidence="2 3">
    <name type="scientific">Phaeospirillum tilakii</name>
    <dbReference type="NCBI Taxonomy" id="741673"/>
    <lineage>
        <taxon>Bacteria</taxon>
        <taxon>Pseudomonadati</taxon>
        <taxon>Pseudomonadota</taxon>
        <taxon>Alphaproteobacteria</taxon>
        <taxon>Rhodospirillales</taxon>
        <taxon>Rhodospirillaceae</taxon>
        <taxon>Phaeospirillum</taxon>
    </lineage>
</organism>
<evidence type="ECO:0000313" key="2">
    <source>
        <dbReference type="EMBL" id="MFD2233429.1"/>
    </source>
</evidence>
<keyword evidence="3" id="KW-1185">Reference proteome</keyword>
<evidence type="ECO:0008006" key="4">
    <source>
        <dbReference type="Google" id="ProtNLM"/>
    </source>
</evidence>
<gene>
    <name evidence="2" type="ORF">ACFSNB_06400</name>
</gene>
<dbReference type="Proteomes" id="UP001597296">
    <property type="component" value="Unassembled WGS sequence"/>
</dbReference>
<evidence type="ECO:0000313" key="3">
    <source>
        <dbReference type="Proteomes" id="UP001597296"/>
    </source>
</evidence>
<feature type="chain" id="PRO_5046912622" description="DUF4412 domain-containing protein" evidence="1">
    <location>
        <begin position="21"/>
        <end position="223"/>
    </location>
</feature>
<name>A0ABW5C810_9PROT</name>
<keyword evidence="1" id="KW-0732">Signal</keyword>
<reference evidence="3" key="1">
    <citation type="journal article" date="2019" name="Int. J. Syst. Evol. Microbiol.">
        <title>The Global Catalogue of Microorganisms (GCM) 10K type strain sequencing project: providing services to taxonomists for standard genome sequencing and annotation.</title>
        <authorList>
            <consortium name="The Broad Institute Genomics Platform"/>
            <consortium name="The Broad Institute Genome Sequencing Center for Infectious Disease"/>
            <person name="Wu L."/>
            <person name="Ma J."/>
        </authorList>
    </citation>
    <scope>NUCLEOTIDE SEQUENCE [LARGE SCALE GENOMIC DNA]</scope>
    <source>
        <strain evidence="3">KCTC 15012</strain>
    </source>
</reference>
<dbReference type="EMBL" id="JBHUIY010000009">
    <property type="protein sequence ID" value="MFD2233429.1"/>
    <property type="molecule type" value="Genomic_DNA"/>
</dbReference>
<protein>
    <recommendedName>
        <fullName evidence="4">DUF4412 domain-containing protein</fullName>
    </recommendedName>
</protein>
<comment type="caution">
    <text evidence="2">The sequence shown here is derived from an EMBL/GenBank/DDBJ whole genome shotgun (WGS) entry which is preliminary data.</text>
</comment>